<feature type="modified residue" description="4-aspartylphosphate" evidence="1">
    <location>
        <position position="59"/>
    </location>
</feature>
<proteinExistence type="predicted"/>
<dbReference type="Gene3D" id="3.40.50.2300">
    <property type="match status" value="1"/>
</dbReference>
<feature type="domain" description="Response regulatory" evidence="2">
    <location>
        <begin position="6"/>
        <end position="125"/>
    </location>
</feature>
<evidence type="ECO:0000313" key="4">
    <source>
        <dbReference type="Proteomes" id="UP001549047"/>
    </source>
</evidence>
<dbReference type="SUPFAM" id="SSF52172">
    <property type="entry name" value="CheY-like"/>
    <property type="match status" value="1"/>
</dbReference>
<reference evidence="3 4" key="1">
    <citation type="submission" date="2024-06" db="EMBL/GenBank/DDBJ databases">
        <title>Genomic Encyclopedia of Type Strains, Phase IV (KMG-IV): sequencing the most valuable type-strain genomes for metagenomic binning, comparative biology and taxonomic classification.</title>
        <authorList>
            <person name="Goeker M."/>
        </authorList>
    </citation>
    <scope>NUCLEOTIDE SEQUENCE [LARGE SCALE GENOMIC DNA]</scope>
    <source>
        <strain evidence="3 4">DSM 29780</strain>
    </source>
</reference>
<gene>
    <name evidence="3" type="ORF">ABID16_002319</name>
</gene>
<dbReference type="Proteomes" id="UP001549047">
    <property type="component" value="Unassembled WGS sequence"/>
</dbReference>
<evidence type="ECO:0000256" key="1">
    <source>
        <dbReference type="PROSITE-ProRule" id="PRU00169"/>
    </source>
</evidence>
<dbReference type="InterPro" id="IPR011006">
    <property type="entry name" value="CheY-like_superfamily"/>
</dbReference>
<comment type="caution">
    <text evidence="3">The sequence shown here is derived from an EMBL/GenBank/DDBJ whole genome shotgun (WGS) entry which is preliminary data.</text>
</comment>
<sequence length="128" mass="14137">MATVVNIMLIDDDPAEELIFRAQMKKVVNYDINMLYAASIDDAVAMFGKGASVDIVLLDNRLGPGEDFRESAPRLRQSGYIGPIGVISSSLTDPYFQSFAEYGADFRIDKAEFDPTAIGFLIQEYAAR</sequence>
<dbReference type="PROSITE" id="PS50110">
    <property type="entry name" value="RESPONSE_REGULATORY"/>
    <property type="match status" value="1"/>
</dbReference>
<evidence type="ECO:0000313" key="3">
    <source>
        <dbReference type="EMBL" id="MET3613990.1"/>
    </source>
</evidence>
<dbReference type="InterPro" id="IPR001789">
    <property type="entry name" value="Sig_transdc_resp-reg_receiver"/>
</dbReference>
<keyword evidence="1" id="KW-0597">Phosphoprotein</keyword>
<evidence type="ECO:0000259" key="2">
    <source>
        <dbReference type="PROSITE" id="PS50110"/>
    </source>
</evidence>
<dbReference type="RefSeq" id="WP_354556480.1">
    <property type="nucleotide sequence ID" value="NZ_JBEPMB010000002.1"/>
</dbReference>
<protein>
    <submittedName>
        <fullName evidence="3">CheY-like chemotaxis protein</fullName>
    </submittedName>
</protein>
<accession>A0ABV2IZT5</accession>
<organism evidence="3 4">
    <name type="scientific">Rhizobium aquaticum</name>
    <dbReference type="NCBI Taxonomy" id="1549636"/>
    <lineage>
        <taxon>Bacteria</taxon>
        <taxon>Pseudomonadati</taxon>
        <taxon>Pseudomonadota</taxon>
        <taxon>Alphaproteobacteria</taxon>
        <taxon>Hyphomicrobiales</taxon>
        <taxon>Rhizobiaceae</taxon>
        <taxon>Rhizobium/Agrobacterium group</taxon>
        <taxon>Rhizobium</taxon>
    </lineage>
</organism>
<keyword evidence="4" id="KW-1185">Reference proteome</keyword>
<dbReference type="EMBL" id="JBEPMB010000002">
    <property type="protein sequence ID" value="MET3613990.1"/>
    <property type="molecule type" value="Genomic_DNA"/>
</dbReference>
<name>A0ABV2IZT5_9HYPH</name>